<comment type="subcellular location">
    <subcellularLocation>
        <location evidence="6">Cytoplasm</location>
    </subcellularLocation>
</comment>
<gene>
    <name evidence="6 7" type="primary">xseB</name>
    <name evidence="7" type="ORF">tloyanaT_06210</name>
</gene>
<keyword evidence="2 6" id="KW-0963">Cytoplasm</keyword>
<evidence type="ECO:0000256" key="1">
    <source>
        <dbReference type="ARBA" id="ARBA00009998"/>
    </source>
</evidence>
<dbReference type="HAMAP" id="MF_00337">
    <property type="entry name" value="Exonuc_7_S"/>
    <property type="match status" value="1"/>
</dbReference>
<dbReference type="RefSeq" id="WP_284295927.1">
    <property type="nucleotide sequence ID" value="NZ_BSSV01000001.1"/>
</dbReference>
<comment type="function">
    <text evidence="6">Bidirectionally degrades single-stranded DNA into large acid-insoluble oligonucleotides, which are then degraded further into small acid-soluble oligonucleotides.</text>
</comment>
<comment type="subunit">
    <text evidence="6">Heterooligomer composed of large and small subunits.</text>
</comment>
<evidence type="ECO:0000313" key="8">
    <source>
        <dbReference type="Proteomes" id="UP001157134"/>
    </source>
</evidence>
<dbReference type="Gene3D" id="1.10.287.1040">
    <property type="entry name" value="Exonuclease VII, small subunit"/>
    <property type="match status" value="1"/>
</dbReference>
<dbReference type="Pfam" id="PF02609">
    <property type="entry name" value="Exonuc_VII_S"/>
    <property type="match status" value="1"/>
</dbReference>
<keyword evidence="8" id="KW-1185">Reference proteome</keyword>
<comment type="catalytic activity">
    <reaction evidence="6">
        <text>Exonucleolytic cleavage in either 5'- to 3'- or 3'- to 5'-direction to yield nucleoside 5'-phosphates.</text>
        <dbReference type="EC" id="3.1.11.6"/>
    </reaction>
</comment>
<dbReference type="EMBL" id="BSSV01000001">
    <property type="protein sequence ID" value="GLX84369.1"/>
    <property type="molecule type" value="Genomic_DNA"/>
</dbReference>
<protein>
    <recommendedName>
        <fullName evidence="6">Exodeoxyribonuclease 7 small subunit</fullName>
        <ecNumber evidence="6">3.1.11.6</ecNumber>
    </recommendedName>
    <alternativeName>
        <fullName evidence="6">Exodeoxyribonuclease VII small subunit</fullName>
        <shortName evidence="6">Exonuclease VII small subunit</shortName>
    </alternativeName>
</protein>
<dbReference type="NCBIfam" id="NF002140">
    <property type="entry name" value="PRK00977.1-4"/>
    <property type="match status" value="1"/>
</dbReference>
<evidence type="ECO:0000256" key="5">
    <source>
        <dbReference type="ARBA" id="ARBA00022839"/>
    </source>
</evidence>
<dbReference type="InterPro" id="IPR003761">
    <property type="entry name" value="Exonuc_VII_S"/>
</dbReference>
<dbReference type="InterPro" id="IPR037004">
    <property type="entry name" value="Exonuc_VII_ssu_sf"/>
</dbReference>
<keyword evidence="5 6" id="KW-0269">Exonuclease</keyword>
<comment type="similarity">
    <text evidence="1 6">Belongs to the XseB family.</text>
</comment>
<dbReference type="EC" id="3.1.11.6" evidence="6"/>
<name>A0ABQ6HA27_9GAMM</name>
<organism evidence="7 8">
    <name type="scientific">Thalassotalea loyana</name>
    <dbReference type="NCBI Taxonomy" id="280483"/>
    <lineage>
        <taxon>Bacteria</taxon>
        <taxon>Pseudomonadati</taxon>
        <taxon>Pseudomonadota</taxon>
        <taxon>Gammaproteobacteria</taxon>
        <taxon>Alteromonadales</taxon>
        <taxon>Colwelliaceae</taxon>
        <taxon>Thalassotalea</taxon>
    </lineage>
</organism>
<dbReference type="Proteomes" id="UP001157134">
    <property type="component" value="Unassembled WGS sequence"/>
</dbReference>
<evidence type="ECO:0000256" key="2">
    <source>
        <dbReference type="ARBA" id="ARBA00022490"/>
    </source>
</evidence>
<evidence type="ECO:0000256" key="3">
    <source>
        <dbReference type="ARBA" id="ARBA00022722"/>
    </source>
</evidence>
<accession>A0ABQ6HA27</accession>
<dbReference type="NCBIfam" id="TIGR01280">
    <property type="entry name" value="xseB"/>
    <property type="match status" value="1"/>
</dbReference>
<proteinExistence type="inferred from homology"/>
<evidence type="ECO:0000313" key="7">
    <source>
        <dbReference type="EMBL" id="GLX84369.1"/>
    </source>
</evidence>
<evidence type="ECO:0000256" key="4">
    <source>
        <dbReference type="ARBA" id="ARBA00022801"/>
    </source>
</evidence>
<dbReference type="PANTHER" id="PTHR34137">
    <property type="entry name" value="EXODEOXYRIBONUCLEASE 7 SMALL SUBUNIT"/>
    <property type="match status" value="1"/>
</dbReference>
<dbReference type="PANTHER" id="PTHR34137:SF1">
    <property type="entry name" value="EXODEOXYRIBONUCLEASE 7 SMALL SUBUNIT"/>
    <property type="match status" value="1"/>
</dbReference>
<keyword evidence="4 6" id="KW-0378">Hydrolase</keyword>
<reference evidence="7 8" key="1">
    <citation type="submission" date="2023-03" db="EMBL/GenBank/DDBJ databases">
        <title>Thalassotalea loyana LMG 22536T draft genome sequence.</title>
        <authorList>
            <person name="Sawabe T."/>
        </authorList>
    </citation>
    <scope>NUCLEOTIDE SEQUENCE [LARGE SCALE GENOMIC DNA]</scope>
    <source>
        <strain evidence="7 8">LMG 22536</strain>
    </source>
</reference>
<dbReference type="SUPFAM" id="SSF116842">
    <property type="entry name" value="XseB-like"/>
    <property type="match status" value="1"/>
</dbReference>
<sequence>MAKKKIENLSFEESINELNDIVEQLESGELDLETAMTLFERGLKLSKTSQQKLTAAEQKINVLIQEHDQQPVPFDFQPSDM</sequence>
<comment type="caution">
    <text evidence="7">The sequence shown here is derived from an EMBL/GenBank/DDBJ whole genome shotgun (WGS) entry which is preliminary data.</text>
</comment>
<evidence type="ECO:0000256" key="6">
    <source>
        <dbReference type="HAMAP-Rule" id="MF_00337"/>
    </source>
</evidence>
<keyword evidence="3 6" id="KW-0540">Nuclease</keyword>